<keyword evidence="2" id="KW-1185">Reference proteome</keyword>
<accession>A0A8W8JBQ6</accession>
<organism evidence="1 2">
    <name type="scientific">Magallana gigas</name>
    <name type="common">Pacific oyster</name>
    <name type="synonym">Crassostrea gigas</name>
    <dbReference type="NCBI Taxonomy" id="29159"/>
    <lineage>
        <taxon>Eukaryota</taxon>
        <taxon>Metazoa</taxon>
        <taxon>Spiralia</taxon>
        <taxon>Lophotrochozoa</taxon>
        <taxon>Mollusca</taxon>
        <taxon>Bivalvia</taxon>
        <taxon>Autobranchia</taxon>
        <taxon>Pteriomorphia</taxon>
        <taxon>Ostreida</taxon>
        <taxon>Ostreoidea</taxon>
        <taxon>Ostreidae</taxon>
        <taxon>Magallana</taxon>
    </lineage>
</organism>
<protein>
    <submittedName>
        <fullName evidence="1">Uncharacterized protein</fullName>
    </submittedName>
</protein>
<sequence length="366" mass="42618">MPQHQRLQGMAGELLGLISYIVDALKRWFYFVKFESEMAATRSIESYVSDICKYIDELDYRNLSDVYETLHKMRASLKDKHYLNYWKVLQCIGEVAANKLIYMVVKSPQACCREHRVSHLLHVIGFFSECLTTVAFIKRINTYKIDLLPVIFSALEQREYPELVRKGFVVLYRMIIVGKSTLVAPYLKHGIIRHIFQQIKCRQGDFGIYCLEAVSYCAKILAALLQLGDKEARRSILKSNVINELNVYVVKLKKSKIDLEGVKDVLQFHDRVRILTSGFYSQLKPEEWIPKDKLMEELDQFLEVFIFCSSPACRKLETQNEKFLYCGQCKLSRSEQVINRLGMEYGSVKVNNPRTCLSMQKYSFDN</sequence>
<dbReference type="SUPFAM" id="SSF48371">
    <property type="entry name" value="ARM repeat"/>
    <property type="match status" value="1"/>
</dbReference>
<dbReference type="EnsemblMetazoa" id="G17754.4">
    <property type="protein sequence ID" value="G17754.4:cds"/>
    <property type="gene ID" value="G17754"/>
</dbReference>
<evidence type="ECO:0000313" key="1">
    <source>
        <dbReference type="EnsemblMetazoa" id="G17754.4:cds"/>
    </source>
</evidence>
<name>A0A8W8JBQ6_MAGGI</name>
<proteinExistence type="predicted"/>
<reference evidence="1" key="1">
    <citation type="submission" date="2022-08" db="UniProtKB">
        <authorList>
            <consortium name="EnsemblMetazoa"/>
        </authorList>
    </citation>
    <scope>IDENTIFICATION</scope>
    <source>
        <strain evidence="1">05x7-T-G4-1.051#20</strain>
    </source>
</reference>
<dbReference type="AlphaFoldDB" id="A0A8W8JBQ6"/>
<dbReference type="Proteomes" id="UP000005408">
    <property type="component" value="Unassembled WGS sequence"/>
</dbReference>
<dbReference type="InterPro" id="IPR016024">
    <property type="entry name" value="ARM-type_fold"/>
</dbReference>
<evidence type="ECO:0000313" key="2">
    <source>
        <dbReference type="Proteomes" id="UP000005408"/>
    </source>
</evidence>